<dbReference type="AlphaFoldDB" id="A0A1G4BC87"/>
<accession>A0A1G4BC87</accession>
<dbReference type="RefSeq" id="XP_022476150.1">
    <property type="nucleotide sequence ID" value="XM_022617333.1"/>
</dbReference>
<evidence type="ECO:0000313" key="3">
    <source>
        <dbReference type="EMBL" id="OHE99001.1"/>
    </source>
</evidence>
<reference evidence="3 4" key="1">
    <citation type="submission" date="2016-09" db="EMBL/GenBank/DDBJ databases">
        <authorList>
            <person name="Capua I."/>
            <person name="De Benedictis P."/>
            <person name="Joannis T."/>
            <person name="Lombin L.H."/>
            <person name="Cattoli G."/>
        </authorList>
    </citation>
    <scope>NUCLEOTIDE SEQUENCE [LARGE SCALE GENOMIC DNA]</scope>
    <source>
        <strain evidence="3 4">IMI 309357</strain>
    </source>
</reference>
<feature type="region of interest" description="Disordered" evidence="1">
    <location>
        <begin position="33"/>
        <end position="76"/>
    </location>
</feature>
<organism evidence="3 4">
    <name type="scientific">Colletotrichum orchidophilum</name>
    <dbReference type="NCBI Taxonomy" id="1209926"/>
    <lineage>
        <taxon>Eukaryota</taxon>
        <taxon>Fungi</taxon>
        <taxon>Dikarya</taxon>
        <taxon>Ascomycota</taxon>
        <taxon>Pezizomycotina</taxon>
        <taxon>Sordariomycetes</taxon>
        <taxon>Hypocreomycetidae</taxon>
        <taxon>Glomerellales</taxon>
        <taxon>Glomerellaceae</taxon>
        <taxon>Colletotrichum</taxon>
    </lineage>
</organism>
<gene>
    <name evidence="3" type="ORF">CORC01_05691</name>
</gene>
<keyword evidence="2" id="KW-0732">Signal</keyword>
<dbReference type="STRING" id="1209926.A0A1G4BC87"/>
<feature type="compositionally biased region" description="Basic and acidic residues" evidence="1">
    <location>
        <begin position="33"/>
        <end position="46"/>
    </location>
</feature>
<dbReference type="GeneID" id="34558843"/>
<evidence type="ECO:0000256" key="1">
    <source>
        <dbReference type="SAM" id="MobiDB-lite"/>
    </source>
</evidence>
<evidence type="ECO:0000256" key="2">
    <source>
        <dbReference type="SAM" id="SignalP"/>
    </source>
</evidence>
<evidence type="ECO:0008006" key="5">
    <source>
        <dbReference type="Google" id="ProtNLM"/>
    </source>
</evidence>
<dbReference type="EMBL" id="MJBS01000040">
    <property type="protein sequence ID" value="OHE99001.1"/>
    <property type="molecule type" value="Genomic_DNA"/>
</dbReference>
<feature type="signal peptide" evidence="2">
    <location>
        <begin position="1"/>
        <end position="19"/>
    </location>
</feature>
<proteinExistence type="predicted"/>
<comment type="caution">
    <text evidence="3">The sequence shown here is derived from an EMBL/GenBank/DDBJ whole genome shotgun (WGS) entry which is preliminary data.</text>
</comment>
<keyword evidence="4" id="KW-1185">Reference proteome</keyword>
<dbReference type="Proteomes" id="UP000176998">
    <property type="component" value="Unassembled WGS sequence"/>
</dbReference>
<feature type="chain" id="PRO_5009602717" description="Small secreted protein" evidence="2">
    <location>
        <begin position="20"/>
        <end position="202"/>
    </location>
</feature>
<name>A0A1G4BC87_9PEZI</name>
<evidence type="ECO:0000313" key="4">
    <source>
        <dbReference type="Proteomes" id="UP000176998"/>
    </source>
</evidence>
<dbReference type="OrthoDB" id="3638982at2759"/>
<sequence>MRYTQLILSLFLFFTFVIALPAPAPVDAVAARDTTDKNNKDGDKATKSKNNNNKGDKNKSKATKNNGNDKPTKEECDAAKKLASGIKKNIDIQNQELKDLSALKKTLTGSDTSGFAAAKTKLAATVDSGIKQRVENQSIMLKNSAARDGLAKVEKAQGDEKKLVAGLKGDKSDLDTITTLEGDFKGGIKQNEQNRKDALKGC</sequence>
<protein>
    <recommendedName>
        <fullName evidence="5">Small secreted protein</fullName>
    </recommendedName>
</protein>